<comment type="caution">
    <text evidence="2">The sequence shown here is derived from an EMBL/GenBank/DDBJ whole genome shotgun (WGS) entry which is preliminary data.</text>
</comment>
<evidence type="ECO:0000313" key="2">
    <source>
        <dbReference type="EMBL" id="KAJ1358983.1"/>
    </source>
</evidence>
<accession>A0AAD5MNF6</accession>
<gene>
    <name evidence="2" type="ORF">KIN20_017571</name>
</gene>
<feature type="compositionally biased region" description="Polar residues" evidence="1">
    <location>
        <begin position="1"/>
        <end position="11"/>
    </location>
</feature>
<protein>
    <submittedName>
        <fullName evidence="2">Uncharacterized protein</fullName>
    </submittedName>
</protein>
<keyword evidence="3" id="KW-1185">Reference proteome</keyword>
<sequence length="99" mass="10569">MAEDAITQTKVQPVATWKATSHSKGQKPPQPGSSTRDSTKMVYPSSVFITGTDKGIGFGLVKEFLKISAVRLVIAGALNPLTAKGLNAITDSRLKNRQN</sequence>
<name>A0AAD5MNF6_PARTN</name>
<dbReference type="EMBL" id="JAHQIW010003530">
    <property type="protein sequence ID" value="KAJ1358983.1"/>
    <property type="molecule type" value="Genomic_DNA"/>
</dbReference>
<dbReference type="InterPro" id="IPR036291">
    <property type="entry name" value="NAD(P)-bd_dom_sf"/>
</dbReference>
<reference evidence="2" key="1">
    <citation type="submission" date="2021-06" db="EMBL/GenBank/DDBJ databases">
        <title>Parelaphostrongylus tenuis whole genome reference sequence.</title>
        <authorList>
            <person name="Garwood T.J."/>
            <person name="Larsen P.A."/>
            <person name="Fountain-Jones N.M."/>
            <person name="Garbe J.R."/>
            <person name="Macchietto M.G."/>
            <person name="Kania S.A."/>
            <person name="Gerhold R.W."/>
            <person name="Richards J.E."/>
            <person name="Wolf T.M."/>
        </authorList>
    </citation>
    <scope>NUCLEOTIDE SEQUENCE</scope>
    <source>
        <strain evidence="2">MNPRO001-30</strain>
        <tissue evidence="2">Meninges</tissue>
    </source>
</reference>
<dbReference type="SUPFAM" id="SSF51735">
    <property type="entry name" value="NAD(P)-binding Rossmann-fold domains"/>
    <property type="match status" value="1"/>
</dbReference>
<evidence type="ECO:0000256" key="1">
    <source>
        <dbReference type="SAM" id="MobiDB-lite"/>
    </source>
</evidence>
<dbReference type="Proteomes" id="UP001196413">
    <property type="component" value="Unassembled WGS sequence"/>
</dbReference>
<proteinExistence type="predicted"/>
<organism evidence="2 3">
    <name type="scientific">Parelaphostrongylus tenuis</name>
    <name type="common">Meningeal worm</name>
    <dbReference type="NCBI Taxonomy" id="148309"/>
    <lineage>
        <taxon>Eukaryota</taxon>
        <taxon>Metazoa</taxon>
        <taxon>Ecdysozoa</taxon>
        <taxon>Nematoda</taxon>
        <taxon>Chromadorea</taxon>
        <taxon>Rhabditida</taxon>
        <taxon>Rhabditina</taxon>
        <taxon>Rhabditomorpha</taxon>
        <taxon>Strongyloidea</taxon>
        <taxon>Metastrongylidae</taxon>
        <taxon>Parelaphostrongylus</taxon>
    </lineage>
</organism>
<dbReference type="AlphaFoldDB" id="A0AAD5MNF6"/>
<evidence type="ECO:0000313" key="3">
    <source>
        <dbReference type="Proteomes" id="UP001196413"/>
    </source>
</evidence>
<feature type="region of interest" description="Disordered" evidence="1">
    <location>
        <begin position="1"/>
        <end position="40"/>
    </location>
</feature>